<evidence type="ECO:0000256" key="1">
    <source>
        <dbReference type="ARBA" id="ARBA00004196"/>
    </source>
</evidence>
<feature type="domain" description="Multidrug resistance protein MdtA-like beta-barrel" evidence="7">
    <location>
        <begin position="207"/>
        <end position="298"/>
    </location>
</feature>
<dbReference type="InterPro" id="IPR006143">
    <property type="entry name" value="RND_pump_MFP"/>
</dbReference>
<feature type="region of interest" description="Disordered" evidence="3">
    <location>
        <begin position="373"/>
        <end position="394"/>
    </location>
</feature>
<keyword evidence="10" id="KW-1185">Reference proteome</keyword>
<evidence type="ECO:0000256" key="4">
    <source>
        <dbReference type="SAM" id="SignalP"/>
    </source>
</evidence>
<dbReference type="Gene3D" id="2.40.50.100">
    <property type="match status" value="1"/>
</dbReference>
<dbReference type="NCBIfam" id="TIGR01730">
    <property type="entry name" value="RND_mfp"/>
    <property type="match status" value="1"/>
</dbReference>
<feature type="chain" id="PRO_5002710467" evidence="4">
    <location>
        <begin position="17"/>
        <end position="394"/>
    </location>
</feature>
<evidence type="ECO:0000313" key="10">
    <source>
        <dbReference type="Proteomes" id="UP000006377"/>
    </source>
</evidence>
<dbReference type="InterPro" id="IPR058626">
    <property type="entry name" value="MdtA-like_b-barrel"/>
</dbReference>
<dbReference type="Proteomes" id="UP000006377">
    <property type="component" value="Chromosome"/>
</dbReference>
<dbReference type="Gene3D" id="2.40.30.170">
    <property type="match status" value="1"/>
</dbReference>
<dbReference type="InterPro" id="IPR058625">
    <property type="entry name" value="MdtA-like_BSH"/>
</dbReference>
<reference evidence="9 10" key="1">
    <citation type="journal article" date="2011" name="Stand. Genomic Sci.">
        <title>Complete genome sequence of Parvibaculum lavamentivorans type strain (DS-1(T)).</title>
        <authorList>
            <person name="Schleheck D."/>
            <person name="Weiss M."/>
            <person name="Pitluck S."/>
            <person name="Bruce D."/>
            <person name="Land M.L."/>
            <person name="Han S."/>
            <person name="Saunders E."/>
            <person name="Tapia R."/>
            <person name="Detter C."/>
            <person name="Brettin T."/>
            <person name="Han J."/>
            <person name="Woyke T."/>
            <person name="Goodwin L."/>
            <person name="Pennacchio L."/>
            <person name="Nolan M."/>
            <person name="Cook A.M."/>
            <person name="Kjelleberg S."/>
            <person name="Thomas T."/>
        </authorList>
    </citation>
    <scope>NUCLEOTIDE SEQUENCE [LARGE SCALE GENOMIC DNA]</scope>
    <source>
        <strain evidence="10">DS-1 / DSM 13023 / NCIMB 13966</strain>
    </source>
</reference>
<dbReference type="Pfam" id="PF25967">
    <property type="entry name" value="RND-MFP_C"/>
    <property type="match status" value="1"/>
</dbReference>
<dbReference type="PANTHER" id="PTHR30158">
    <property type="entry name" value="ACRA/E-RELATED COMPONENT OF DRUG EFFLUX TRANSPORTER"/>
    <property type="match status" value="1"/>
</dbReference>
<evidence type="ECO:0000259" key="5">
    <source>
        <dbReference type="Pfam" id="PF25876"/>
    </source>
</evidence>
<dbReference type="Gene3D" id="2.40.420.20">
    <property type="match status" value="1"/>
</dbReference>
<feature type="domain" description="Multidrug resistance protein MdtA-like alpha-helical hairpin" evidence="5">
    <location>
        <begin position="102"/>
        <end position="170"/>
    </location>
</feature>
<dbReference type="RefSeq" id="WP_011995444.1">
    <property type="nucleotide sequence ID" value="NC_009719.1"/>
</dbReference>
<comment type="similarity">
    <text evidence="2">Belongs to the membrane fusion protein (MFP) (TC 8.A.1) family.</text>
</comment>
<evidence type="ECO:0000256" key="2">
    <source>
        <dbReference type="ARBA" id="ARBA00009477"/>
    </source>
</evidence>
<gene>
    <name evidence="9" type="ordered locus">Plav_0530</name>
</gene>
<keyword evidence="4" id="KW-0732">Signal</keyword>
<dbReference type="Pfam" id="PF25944">
    <property type="entry name" value="Beta-barrel_RND"/>
    <property type="match status" value="1"/>
</dbReference>
<organism evidence="9 10">
    <name type="scientific">Parvibaculum lavamentivorans (strain DS-1 / DSM 13023 / NCIMB 13966)</name>
    <dbReference type="NCBI Taxonomy" id="402881"/>
    <lineage>
        <taxon>Bacteria</taxon>
        <taxon>Pseudomonadati</taxon>
        <taxon>Pseudomonadota</taxon>
        <taxon>Alphaproteobacteria</taxon>
        <taxon>Hyphomicrobiales</taxon>
        <taxon>Parvibaculaceae</taxon>
        <taxon>Parvibaculum</taxon>
    </lineage>
</organism>
<feature type="domain" description="Multidrug resistance protein MdtA-like C-terminal permuted SH3" evidence="8">
    <location>
        <begin position="302"/>
        <end position="364"/>
    </location>
</feature>
<dbReference type="KEGG" id="pla:Plav_0530"/>
<dbReference type="HOGENOM" id="CLU_018816_2_1_5"/>
<evidence type="ECO:0000256" key="3">
    <source>
        <dbReference type="SAM" id="MobiDB-lite"/>
    </source>
</evidence>
<dbReference type="STRING" id="402881.Plav_0530"/>
<dbReference type="PANTHER" id="PTHR30158:SF3">
    <property type="entry name" value="MULTIDRUG EFFLUX PUMP SUBUNIT ACRA-RELATED"/>
    <property type="match status" value="1"/>
</dbReference>
<accession>A7HQH0</accession>
<dbReference type="GO" id="GO:0046677">
    <property type="term" value="P:response to antibiotic"/>
    <property type="evidence" value="ECO:0007669"/>
    <property type="project" value="TreeGrafter"/>
</dbReference>
<protein>
    <submittedName>
        <fullName evidence="9">Efflux transporter, RND family, MFP subunit</fullName>
    </submittedName>
</protein>
<evidence type="ECO:0000259" key="6">
    <source>
        <dbReference type="Pfam" id="PF25917"/>
    </source>
</evidence>
<sequence length="394" mass="41618">MHGGVIVRLAAFFVMAAVLSGCDDGEEQGGPPPPEVSVVTVKPEQLEVTTELSGRTSAYRVAEIRPQVSGIVQKRLFEEGAKVEEGQQLYQIDPALYRATFDAAKAALAKAAANEKAERARAARYKELVAVNAVSKQDYDDVMATLAQSSADVATARANLDTAETNLAYTKVFAPISGIISRSSVTEGALVTANQATELATVTQLDPIYVDLTQSASDLLRLKRAMAEGRIQGAKDGKAPVTLKLEGSEEQYGGAGELQFSGVTVAPDTSMVQLRAIFPNPNAELLPGLFVRAIVNQGVLENAILVPQQGVSRTPDGKAQVWLVGDGEKAMQKSVTALRAVGDKWLITEGLKAGDRVVVAGVQKLQPGIEVKAVEDGEGTQQPAGAAERQGQKP</sequence>
<feature type="signal peptide" evidence="4">
    <location>
        <begin position="1"/>
        <end position="16"/>
    </location>
</feature>
<comment type="subcellular location">
    <subcellularLocation>
        <location evidence="1">Cell envelope</location>
    </subcellularLocation>
</comment>
<dbReference type="InterPro" id="IPR058624">
    <property type="entry name" value="MdtA-like_HH"/>
</dbReference>
<dbReference type="Gene3D" id="1.10.287.470">
    <property type="entry name" value="Helix hairpin bin"/>
    <property type="match status" value="1"/>
</dbReference>
<dbReference type="Pfam" id="PF25917">
    <property type="entry name" value="BSH_RND"/>
    <property type="match status" value="1"/>
</dbReference>
<dbReference type="FunFam" id="2.40.420.20:FF:000001">
    <property type="entry name" value="Efflux RND transporter periplasmic adaptor subunit"/>
    <property type="match status" value="1"/>
</dbReference>
<dbReference type="AlphaFoldDB" id="A7HQH0"/>
<dbReference type="EMBL" id="CP000774">
    <property type="protein sequence ID" value="ABS62153.1"/>
    <property type="molecule type" value="Genomic_DNA"/>
</dbReference>
<dbReference type="GO" id="GO:0022857">
    <property type="term" value="F:transmembrane transporter activity"/>
    <property type="evidence" value="ECO:0007669"/>
    <property type="project" value="InterPro"/>
</dbReference>
<dbReference type="eggNOG" id="COG0845">
    <property type="taxonomic scope" value="Bacteria"/>
</dbReference>
<dbReference type="Pfam" id="PF25876">
    <property type="entry name" value="HH_MFP_RND"/>
    <property type="match status" value="1"/>
</dbReference>
<dbReference type="SUPFAM" id="SSF111369">
    <property type="entry name" value="HlyD-like secretion proteins"/>
    <property type="match status" value="1"/>
</dbReference>
<dbReference type="OrthoDB" id="9800613at2"/>
<dbReference type="InterPro" id="IPR058627">
    <property type="entry name" value="MdtA-like_C"/>
</dbReference>
<evidence type="ECO:0000259" key="7">
    <source>
        <dbReference type="Pfam" id="PF25944"/>
    </source>
</evidence>
<proteinExistence type="inferred from homology"/>
<feature type="domain" description="Multidrug resistance protein MdtA-like barrel-sandwich hybrid" evidence="6">
    <location>
        <begin position="60"/>
        <end position="203"/>
    </location>
</feature>
<evidence type="ECO:0000259" key="8">
    <source>
        <dbReference type="Pfam" id="PF25967"/>
    </source>
</evidence>
<name>A7HQH0_PARL1</name>
<evidence type="ECO:0000313" key="9">
    <source>
        <dbReference type="EMBL" id="ABS62153.1"/>
    </source>
</evidence>
<dbReference type="GO" id="GO:0005886">
    <property type="term" value="C:plasma membrane"/>
    <property type="evidence" value="ECO:0007669"/>
    <property type="project" value="UniProtKB-SubCell"/>
</dbReference>